<comment type="caution">
    <text evidence="1">The sequence shown here is derived from an EMBL/GenBank/DDBJ whole genome shotgun (WGS) entry which is preliminary data.</text>
</comment>
<accession>A0A0D0L0W1</accession>
<evidence type="ECO:0000313" key="2">
    <source>
        <dbReference type="Proteomes" id="UP000032067"/>
    </source>
</evidence>
<organism evidence="1 2">
    <name type="scientific">Variovorax paradoxus</name>
    <dbReference type="NCBI Taxonomy" id="34073"/>
    <lineage>
        <taxon>Bacteria</taxon>
        <taxon>Pseudomonadati</taxon>
        <taxon>Pseudomonadota</taxon>
        <taxon>Betaproteobacteria</taxon>
        <taxon>Burkholderiales</taxon>
        <taxon>Comamonadaceae</taxon>
        <taxon>Variovorax</taxon>
    </lineage>
</organism>
<gene>
    <name evidence="1" type="ORF">RT97_12995</name>
</gene>
<protein>
    <submittedName>
        <fullName evidence="1">Uncharacterized protein</fullName>
    </submittedName>
</protein>
<dbReference type="AlphaFoldDB" id="A0A0D0L0W1"/>
<evidence type="ECO:0000313" key="1">
    <source>
        <dbReference type="EMBL" id="KIQ31977.1"/>
    </source>
</evidence>
<sequence>MNFSTNNTARKDGFAFSLLRAGTLAVAAAVILSACGGGDGGGPGYPTAFLPVVPPADSGGSGGNGGGALGNVTCKDFDGNDMTVKPKTITVYNNSDRVIYPVLSTSENAKNEWIRGCFRVDDKLYPTTSVYKLYVNEGTGIPANSSVTVTLPLYSELSTENYITWWNGGRVVLADSNERLRQEEDKKLDTPAAVTCTGDHTNCALSVYSSKVQFPENIYAQLSEYTFGDAVIPVGQKPLLKPDNVGYNISYVDHVYLPIGIGPKNNPYIGYSGSVQSLPTFAGALGAFMGSDAGKGWPVYNLNSLKLPGGYNIFAQREGVVPAIDNVPVKPASGGVPVLTVQKCIAGQCTEDEKKNLHYGDAVQRMQNLWGSCVNWGAEDLSAYVTETISCPADLATKMDAVKQFFAQNHQNYLALHTGNTCKTSTPEKPVFTYMEALKHIYGWVPFNEGCGAGDNKLADTSIPGWTHATIQPMYIHDLQYNYKQAAVQGNPKLNFNPYVSLIHESLQMNAYGFSVDDAVGFMSELGDGLVFVVGGPHGLENSKQFSYLDGFALAIGVPSTLGEGTPLIKKYGVCALGQDAKDPGCAADKQDVTMPTNSRIAGFRVGSVPSYPVKVRFTDTKDNLYTFQVIDRFSACAVGAPGDCPSNRDAIKAGLVCSVTRSDGTVHPMSKTWCDGANPNQSRDDKDPQVTKNFMSFPMPVDFLK</sequence>
<name>A0A0D0L0W1_VARPD</name>
<dbReference type="RefSeq" id="WP_052810644.1">
    <property type="nucleotide sequence ID" value="NZ_JXQQ01000028.1"/>
</dbReference>
<reference evidence="1 2" key="1">
    <citation type="submission" date="2014-12" db="EMBL/GenBank/DDBJ databases">
        <title>16Stimator: statistical estimation of ribosomal gene copy numbers from draft genome assemblies.</title>
        <authorList>
            <person name="Perisin M.A."/>
            <person name="Vetter M."/>
            <person name="Gilbert J.A."/>
            <person name="Bergelson J."/>
        </authorList>
    </citation>
    <scope>NUCLEOTIDE SEQUENCE [LARGE SCALE GENOMIC DNA]</scope>
    <source>
        <strain evidence="1 2">MEDvA23</strain>
    </source>
</reference>
<dbReference type="Proteomes" id="UP000032067">
    <property type="component" value="Unassembled WGS sequence"/>
</dbReference>
<proteinExistence type="predicted"/>
<dbReference type="EMBL" id="JXQQ01000028">
    <property type="protein sequence ID" value="KIQ31977.1"/>
    <property type="molecule type" value="Genomic_DNA"/>
</dbReference>